<accession>A0AAD5RKU6</accession>
<dbReference type="Gene3D" id="1.25.40.150">
    <property type="entry name" value="V-type ATPase, subunit H, C-terminal domain"/>
    <property type="match status" value="1"/>
</dbReference>
<dbReference type="Pfam" id="PF11698">
    <property type="entry name" value="V-ATPase_H_C"/>
    <property type="match status" value="1"/>
</dbReference>
<evidence type="ECO:0000256" key="1">
    <source>
        <dbReference type="ARBA" id="ARBA00008613"/>
    </source>
</evidence>
<evidence type="ECO:0000256" key="5">
    <source>
        <dbReference type="PIRNR" id="PIRNR032184"/>
    </source>
</evidence>
<feature type="domain" description="ATPase V1 complex subunit H C-terminal" evidence="6">
    <location>
        <begin position="355"/>
        <end position="469"/>
    </location>
</feature>
<dbReference type="Gene3D" id="1.25.10.10">
    <property type="entry name" value="Leucine-rich Repeat Variant"/>
    <property type="match status" value="1"/>
</dbReference>
<dbReference type="SUPFAM" id="SSF48371">
    <property type="entry name" value="ARM repeat"/>
    <property type="match status" value="1"/>
</dbReference>
<dbReference type="PIRSF" id="PIRSF032184">
    <property type="entry name" value="ATPase_V1_H"/>
    <property type="match status" value="1"/>
</dbReference>
<dbReference type="GO" id="GO:0046961">
    <property type="term" value="F:proton-transporting ATPase activity, rotational mechanism"/>
    <property type="evidence" value="ECO:0007669"/>
    <property type="project" value="UniProtKB-UniRule"/>
</dbReference>
<comment type="similarity">
    <text evidence="1 5">Belongs to the V-ATPase H subunit family.</text>
</comment>
<dbReference type="Proteomes" id="UP001201980">
    <property type="component" value="Unassembled WGS sequence"/>
</dbReference>
<dbReference type="InterPro" id="IPR011987">
    <property type="entry name" value="ATPase_V1-cplx_hsu_C"/>
</dbReference>
<evidence type="ECO:0000313" key="7">
    <source>
        <dbReference type="EMBL" id="KAJ2897265.1"/>
    </source>
</evidence>
<dbReference type="Pfam" id="PF03224">
    <property type="entry name" value="V-ATPase_H_N"/>
    <property type="match status" value="1"/>
</dbReference>
<evidence type="ECO:0000259" key="6">
    <source>
        <dbReference type="Pfam" id="PF11698"/>
    </source>
</evidence>
<evidence type="ECO:0000313" key="8">
    <source>
        <dbReference type="Proteomes" id="UP001201980"/>
    </source>
</evidence>
<dbReference type="GO" id="GO:0000329">
    <property type="term" value="C:fungal-type vacuole membrane"/>
    <property type="evidence" value="ECO:0007669"/>
    <property type="project" value="TreeGrafter"/>
</dbReference>
<dbReference type="GO" id="GO:0000221">
    <property type="term" value="C:vacuolar proton-transporting V-type ATPase, V1 domain"/>
    <property type="evidence" value="ECO:0007669"/>
    <property type="project" value="UniProtKB-UniRule"/>
</dbReference>
<keyword evidence="2 5" id="KW-0813">Transport</keyword>
<comment type="function">
    <text evidence="5">Subunit of the V1 complex of vacuolar(H+)-ATPase (V-ATPase), a multisubunit enzyme composed of a peripheral complex (V1) that hydrolyzes ATP and a membrane integral complex (V0) that translocates protons. V-ATPase is responsible for acidifying and maintaining the pH of intracellular compartments.</text>
</comment>
<sequence>MEDFLTSVRNSIRQRTIPWEGAVRASTITENHLLKIQSVSKAKKDADKREIVESDLDGYRILFVGEPGNPSVLESASNRSDVVQYVLVLLGDLLEKVPALGPALYKNTNPYTNLLPLISRSNNNPEDTVSFLTASVLATMMESSKDESPATKEALPILLTYLSSLVKSPEPAHQDIAISHYSKTLYSRTTRQKFWDLRSDTVAPLFGILKAAGGDASSARVWSGNTTVGESGFEGPLQGDVGLQLLYHVLLVIWQLSFDAEEVGDDMADLYDVVGTFTNLLRLSSKPKTTRLLVATLLNMIKANEDTLLPAAVLARLPGLLENLSKKKQQLNDQELQHDLSELMEMLDDYAKDKTTFDEYVAEVRAGHLRWSPPHKNEEFWQENARKIVEFNHGELLQKLAEIMSKPWENDRAVLAIACNDIGYMVREVPDRRPRMEKLGLKARIMELMADENENIRWYSLRTLADWLKFSFEK</sequence>
<dbReference type="InterPro" id="IPR004908">
    <property type="entry name" value="ATPase_V1-cplx_hsu"/>
</dbReference>
<evidence type="ECO:0000256" key="3">
    <source>
        <dbReference type="ARBA" id="ARBA00022781"/>
    </source>
</evidence>
<organism evidence="7 8">
    <name type="scientific">Zalerion maritima</name>
    <dbReference type="NCBI Taxonomy" id="339359"/>
    <lineage>
        <taxon>Eukaryota</taxon>
        <taxon>Fungi</taxon>
        <taxon>Dikarya</taxon>
        <taxon>Ascomycota</taxon>
        <taxon>Pezizomycotina</taxon>
        <taxon>Sordariomycetes</taxon>
        <taxon>Lulworthiomycetidae</taxon>
        <taxon>Lulworthiales</taxon>
        <taxon>Lulworthiaceae</taxon>
        <taxon>Zalerion</taxon>
    </lineage>
</organism>
<dbReference type="EMBL" id="JAKWBI020000284">
    <property type="protein sequence ID" value="KAJ2897265.1"/>
    <property type="molecule type" value="Genomic_DNA"/>
</dbReference>
<evidence type="ECO:0000256" key="2">
    <source>
        <dbReference type="ARBA" id="ARBA00022448"/>
    </source>
</evidence>
<dbReference type="PANTHER" id="PTHR10698">
    <property type="entry name" value="V-TYPE PROTON ATPASE SUBUNIT H"/>
    <property type="match status" value="1"/>
</dbReference>
<dbReference type="FunFam" id="1.25.40.150:FF:000002">
    <property type="entry name" value="V-type proton ATPase subunit H"/>
    <property type="match status" value="1"/>
</dbReference>
<proteinExistence type="inferred from homology"/>
<protein>
    <recommendedName>
        <fullName evidence="5">V-type proton ATPase subunit H</fullName>
    </recommendedName>
</protein>
<gene>
    <name evidence="7" type="ORF">MKZ38_004819</name>
</gene>
<dbReference type="AlphaFoldDB" id="A0AAD5RKU6"/>
<evidence type="ECO:0000256" key="4">
    <source>
        <dbReference type="ARBA" id="ARBA00023065"/>
    </source>
</evidence>
<comment type="subunit">
    <text evidence="5">V-ATPase is a heteromultimeric enzyme made up of two complexes: the ATP-hydrolytic V1 complex and the proton translocation V0 complex.</text>
</comment>
<name>A0AAD5RKU6_9PEZI</name>
<keyword evidence="4 5" id="KW-0406">Ion transport</keyword>
<dbReference type="InterPro" id="IPR011989">
    <property type="entry name" value="ARM-like"/>
</dbReference>
<reference evidence="7" key="1">
    <citation type="submission" date="2022-07" db="EMBL/GenBank/DDBJ databases">
        <title>Draft genome sequence of Zalerion maritima ATCC 34329, a (micro)plastics degrading marine fungus.</title>
        <authorList>
            <person name="Paco A."/>
            <person name="Goncalves M.F.M."/>
            <person name="Rocha-Santos T.A.P."/>
            <person name="Alves A."/>
        </authorList>
    </citation>
    <scope>NUCLEOTIDE SEQUENCE</scope>
    <source>
        <strain evidence="7">ATCC 34329</strain>
    </source>
</reference>
<dbReference type="InterPro" id="IPR016024">
    <property type="entry name" value="ARM-type_fold"/>
</dbReference>
<keyword evidence="8" id="KW-1185">Reference proteome</keyword>
<keyword evidence="3 5" id="KW-0375">Hydrogen ion transport</keyword>
<comment type="caution">
    <text evidence="7">The sequence shown here is derived from an EMBL/GenBank/DDBJ whole genome shotgun (WGS) entry which is preliminary data.</text>
</comment>
<dbReference type="PANTHER" id="PTHR10698:SF0">
    <property type="entry name" value="V-TYPE PROTON ATPASE SUBUNIT H"/>
    <property type="match status" value="1"/>
</dbReference>
<dbReference type="InterPro" id="IPR038497">
    <property type="entry name" value="ATPase_V1-cplx_hsu_C_sf"/>
</dbReference>